<dbReference type="AlphaFoldDB" id="A0A7Y0G953"/>
<dbReference type="Gene3D" id="3.30.565.40">
    <property type="entry name" value="Fervidobacterium nodosum Rt17-B1 like"/>
    <property type="match status" value="1"/>
</dbReference>
<dbReference type="Pfam" id="PF13739">
    <property type="entry name" value="PdaC"/>
    <property type="match status" value="1"/>
</dbReference>
<comment type="caution">
    <text evidence="3">The sequence shown here is derived from an EMBL/GenBank/DDBJ whole genome shotgun (WGS) entry which is preliminary data.</text>
</comment>
<sequence>MAACGSGTPTTAQSSASSPASASASASASTVTNGPVTPPAPPAPAAAALSVKESNDLYSFTYSYPGAAGAIPALKAWLDADLAKQKATLAKDAGAGRVEAKKNDFPFHPYEFSTEWKVVTDLPGWLSLSTIIGTYSGGAHSNYAYDAILWDKQTARRISAIDLFTSKAALSAAIRKPFCAALDRARRQKRGADWKSDGISDFDSCIAPLDQVLILGSAGRRAFDRIGFLIAPYNAGPFAEGSYEVTLPVTPAVLAAVKPEYRAAFSSQ</sequence>
<protein>
    <submittedName>
        <fullName evidence="3">DUF4163 domain-containing protein</fullName>
    </submittedName>
</protein>
<evidence type="ECO:0000256" key="1">
    <source>
        <dbReference type="SAM" id="MobiDB-lite"/>
    </source>
</evidence>
<dbReference type="Proteomes" id="UP000583556">
    <property type="component" value="Unassembled WGS sequence"/>
</dbReference>
<name>A0A7Y0G953_9SPHN</name>
<feature type="compositionally biased region" description="Low complexity" evidence="1">
    <location>
        <begin position="1"/>
        <end position="30"/>
    </location>
</feature>
<feature type="domain" description="Deacetylase PdaC" evidence="2">
    <location>
        <begin position="52"/>
        <end position="142"/>
    </location>
</feature>
<evidence type="ECO:0000259" key="2">
    <source>
        <dbReference type="Pfam" id="PF13739"/>
    </source>
</evidence>
<accession>A0A7Y0G953</accession>
<gene>
    <name evidence="3" type="ORF">HHL27_02215</name>
</gene>
<evidence type="ECO:0000313" key="3">
    <source>
        <dbReference type="EMBL" id="NML92484.1"/>
    </source>
</evidence>
<evidence type="ECO:0000313" key="4">
    <source>
        <dbReference type="Proteomes" id="UP000583556"/>
    </source>
</evidence>
<organism evidence="3 4">
    <name type="scientific">Novosphingobium olei</name>
    <dbReference type="NCBI Taxonomy" id="2728851"/>
    <lineage>
        <taxon>Bacteria</taxon>
        <taxon>Pseudomonadati</taxon>
        <taxon>Pseudomonadota</taxon>
        <taxon>Alphaproteobacteria</taxon>
        <taxon>Sphingomonadales</taxon>
        <taxon>Sphingomonadaceae</taxon>
        <taxon>Novosphingobium</taxon>
    </lineage>
</organism>
<dbReference type="EMBL" id="JABBGM010000001">
    <property type="protein sequence ID" value="NML92484.1"/>
    <property type="molecule type" value="Genomic_DNA"/>
</dbReference>
<feature type="region of interest" description="Disordered" evidence="1">
    <location>
        <begin position="1"/>
        <end position="44"/>
    </location>
</feature>
<proteinExistence type="predicted"/>
<keyword evidence="4" id="KW-1185">Reference proteome</keyword>
<dbReference type="InterPro" id="IPR025303">
    <property type="entry name" value="PdaC"/>
</dbReference>
<reference evidence="3 4" key="1">
    <citation type="submission" date="2020-04" db="EMBL/GenBank/DDBJ databases">
        <title>Novosphingobium sp. TW-4 isolated from soil.</title>
        <authorList>
            <person name="Dahal R.H."/>
            <person name="Chaudhary D.K."/>
        </authorList>
    </citation>
    <scope>NUCLEOTIDE SEQUENCE [LARGE SCALE GENOMIC DNA]</scope>
    <source>
        <strain evidence="3 4">TW-4</strain>
    </source>
</reference>